<evidence type="ECO:0000313" key="3">
    <source>
        <dbReference type="Proteomes" id="UP001596091"/>
    </source>
</evidence>
<dbReference type="Pfam" id="PF12543">
    <property type="entry name" value="DUF3738"/>
    <property type="match status" value="1"/>
</dbReference>
<feature type="signal peptide" evidence="1">
    <location>
        <begin position="1"/>
        <end position="20"/>
    </location>
</feature>
<keyword evidence="3" id="KW-1185">Reference proteome</keyword>
<sequence length="282" mass="30453">MTMFAFPILLASLLVPGVHAQLVHPIAGPTPSFEVATVKPSPNDSPSTNFGIAPGRFSARSATVEELIKLAYNVKASNGIEGEPKWATSEKFDIQAKIDDTEAEAMQKLQPAQRLDQYRLMMQSLLTDRFGLTTSTRTKMLPVYALVVAKNGPKLEVVEHGKAHMPSLWGGSRGELHASSVSMGMFADWLSGNVDVGGRPIIDQTGLKDSYDFTLKWTRNESGANAMAGLGTSHPVTSVVPTEQGGPSLYTALQEQLGLKLESRKGPVEVLVIDQLKRPTPN</sequence>
<dbReference type="InterPro" id="IPR017801">
    <property type="entry name" value="DUF3738"/>
</dbReference>
<evidence type="ECO:0000256" key="1">
    <source>
        <dbReference type="SAM" id="SignalP"/>
    </source>
</evidence>
<comment type="caution">
    <text evidence="2">The sequence shown here is derived from an EMBL/GenBank/DDBJ whole genome shotgun (WGS) entry which is preliminary data.</text>
</comment>
<gene>
    <name evidence="2" type="ORF">ACFPT7_09480</name>
</gene>
<organism evidence="2 3">
    <name type="scientific">Acidicapsa dinghuensis</name>
    <dbReference type="NCBI Taxonomy" id="2218256"/>
    <lineage>
        <taxon>Bacteria</taxon>
        <taxon>Pseudomonadati</taxon>
        <taxon>Acidobacteriota</taxon>
        <taxon>Terriglobia</taxon>
        <taxon>Terriglobales</taxon>
        <taxon>Acidobacteriaceae</taxon>
        <taxon>Acidicapsa</taxon>
    </lineage>
</organism>
<dbReference type="Proteomes" id="UP001596091">
    <property type="component" value="Unassembled WGS sequence"/>
</dbReference>
<keyword evidence="1" id="KW-0732">Signal</keyword>
<protein>
    <submittedName>
        <fullName evidence="2">TIGR03435 family protein</fullName>
    </submittedName>
</protein>
<evidence type="ECO:0000313" key="2">
    <source>
        <dbReference type="EMBL" id="MFC5862519.1"/>
    </source>
</evidence>
<dbReference type="EMBL" id="JBHSPH010000002">
    <property type="protein sequence ID" value="MFC5862519.1"/>
    <property type="molecule type" value="Genomic_DNA"/>
</dbReference>
<reference evidence="3" key="1">
    <citation type="journal article" date="2019" name="Int. J. Syst. Evol. Microbiol.">
        <title>The Global Catalogue of Microorganisms (GCM) 10K type strain sequencing project: providing services to taxonomists for standard genome sequencing and annotation.</title>
        <authorList>
            <consortium name="The Broad Institute Genomics Platform"/>
            <consortium name="The Broad Institute Genome Sequencing Center for Infectious Disease"/>
            <person name="Wu L."/>
            <person name="Ma J."/>
        </authorList>
    </citation>
    <scope>NUCLEOTIDE SEQUENCE [LARGE SCALE GENOMIC DNA]</scope>
    <source>
        <strain evidence="3">JCM 4087</strain>
    </source>
</reference>
<feature type="chain" id="PRO_5045653628" evidence="1">
    <location>
        <begin position="21"/>
        <end position="282"/>
    </location>
</feature>
<dbReference type="RefSeq" id="WP_377819385.1">
    <property type="nucleotide sequence ID" value="NZ_JBHSPH010000002.1"/>
</dbReference>
<proteinExistence type="predicted"/>
<name>A0ABW1EDV5_9BACT</name>
<accession>A0ABW1EDV5</accession>
<dbReference type="NCBIfam" id="TIGR03435">
    <property type="entry name" value="Soli_TIGR03435"/>
    <property type="match status" value="1"/>
</dbReference>